<keyword evidence="1" id="KW-0732">Signal</keyword>
<proteinExistence type="predicted"/>
<dbReference type="Gene3D" id="2.60.40.10">
    <property type="entry name" value="Immunoglobulins"/>
    <property type="match status" value="1"/>
</dbReference>
<dbReference type="GO" id="GO:0005975">
    <property type="term" value="P:carbohydrate metabolic process"/>
    <property type="evidence" value="ECO:0007669"/>
    <property type="project" value="UniProtKB-ARBA"/>
</dbReference>
<evidence type="ECO:0000313" key="4">
    <source>
        <dbReference type="Proteomes" id="UP000638263"/>
    </source>
</evidence>
<dbReference type="Pfam" id="PF16640">
    <property type="entry name" value="Big_3_5"/>
    <property type="match status" value="1"/>
</dbReference>
<dbReference type="Proteomes" id="UP000638263">
    <property type="component" value="Unassembled WGS sequence"/>
</dbReference>
<dbReference type="EMBL" id="BMMH01000007">
    <property type="protein sequence ID" value="GGL20160.1"/>
    <property type="molecule type" value="Genomic_DNA"/>
</dbReference>
<dbReference type="RefSeq" id="WP_058853687.1">
    <property type="nucleotide sequence ID" value="NZ_BMMH01000007.1"/>
</dbReference>
<reference evidence="3" key="2">
    <citation type="submission" date="2020-09" db="EMBL/GenBank/DDBJ databases">
        <authorList>
            <person name="Sun Q."/>
            <person name="Zhou Y."/>
        </authorList>
    </citation>
    <scope>NUCLEOTIDE SEQUENCE</scope>
    <source>
        <strain evidence="3">CGMCC 4.3508</strain>
    </source>
</reference>
<dbReference type="InterPro" id="IPR013783">
    <property type="entry name" value="Ig-like_fold"/>
</dbReference>
<dbReference type="AlphaFoldDB" id="A0A917RQW8"/>
<organism evidence="3 4">
    <name type="scientific">Nocardia jinanensis</name>
    <dbReference type="NCBI Taxonomy" id="382504"/>
    <lineage>
        <taxon>Bacteria</taxon>
        <taxon>Bacillati</taxon>
        <taxon>Actinomycetota</taxon>
        <taxon>Actinomycetes</taxon>
        <taxon>Mycobacteriales</taxon>
        <taxon>Nocardiaceae</taxon>
        <taxon>Nocardia</taxon>
    </lineage>
</organism>
<name>A0A917RQW8_9NOCA</name>
<evidence type="ECO:0000259" key="2">
    <source>
        <dbReference type="Pfam" id="PF16640"/>
    </source>
</evidence>
<protein>
    <recommendedName>
        <fullName evidence="2">Bacterial Ig-like domain-containing protein</fullName>
    </recommendedName>
</protein>
<reference evidence="3" key="1">
    <citation type="journal article" date="2014" name="Int. J. Syst. Evol. Microbiol.">
        <title>Complete genome sequence of Corynebacterium casei LMG S-19264T (=DSM 44701T), isolated from a smear-ripened cheese.</title>
        <authorList>
            <consortium name="US DOE Joint Genome Institute (JGI-PGF)"/>
            <person name="Walter F."/>
            <person name="Albersmeier A."/>
            <person name="Kalinowski J."/>
            <person name="Ruckert C."/>
        </authorList>
    </citation>
    <scope>NUCLEOTIDE SEQUENCE</scope>
    <source>
        <strain evidence="3">CGMCC 4.3508</strain>
    </source>
</reference>
<evidence type="ECO:0000313" key="3">
    <source>
        <dbReference type="EMBL" id="GGL20160.1"/>
    </source>
</evidence>
<gene>
    <name evidence="3" type="ORF">GCM10011588_38670</name>
</gene>
<sequence length="153" mass="15142">MRVNRFRGPARAVAAAFGTAALVVAPLISAPAAHAAVAPVIRLAVTGGPTTASANTVPTGCTVTVEATVTLPDGDPVEYGTVQFFNRLPGNGDVPLGKVAVAYGRASVQWTPSANGANGLSAGYADGLPDILPVSAGIEVTARPGLPLGGLCL</sequence>
<dbReference type="InterPro" id="IPR032109">
    <property type="entry name" value="Big_3_5"/>
</dbReference>
<comment type="caution">
    <text evidence="3">The sequence shown here is derived from an EMBL/GenBank/DDBJ whole genome shotgun (WGS) entry which is preliminary data.</text>
</comment>
<feature type="domain" description="Bacterial Ig-like" evidence="2">
    <location>
        <begin position="50"/>
        <end position="125"/>
    </location>
</feature>
<feature type="signal peptide" evidence="1">
    <location>
        <begin position="1"/>
        <end position="35"/>
    </location>
</feature>
<keyword evidence="4" id="KW-1185">Reference proteome</keyword>
<accession>A0A917RQW8</accession>
<feature type="chain" id="PRO_5036974308" description="Bacterial Ig-like domain-containing protein" evidence="1">
    <location>
        <begin position="36"/>
        <end position="153"/>
    </location>
</feature>
<evidence type="ECO:0000256" key="1">
    <source>
        <dbReference type="SAM" id="SignalP"/>
    </source>
</evidence>